<feature type="signal peptide" evidence="2">
    <location>
        <begin position="1"/>
        <end position="18"/>
    </location>
</feature>
<evidence type="ECO:0000256" key="2">
    <source>
        <dbReference type="SAM" id="SignalP"/>
    </source>
</evidence>
<dbReference type="InterPro" id="IPR050955">
    <property type="entry name" value="Plant_Biomass_Hydrol_Est"/>
</dbReference>
<evidence type="ECO:0000313" key="4">
    <source>
        <dbReference type="Proteomes" id="UP000474957"/>
    </source>
</evidence>
<dbReference type="Gene3D" id="3.40.50.1820">
    <property type="entry name" value="alpha/beta hydrolase"/>
    <property type="match status" value="1"/>
</dbReference>
<evidence type="ECO:0000256" key="1">
    <source>
        <dbReference type="ARBA" id="ARBA00022729"/>
    </source>
</evidence>
<dbReference type="InterPro" id="IPR029058">
    <property type="entry name" value="AB_hydrolase_fold"/>
</dbReference>
<reference evidence="3 4" key="1">
    <citation type="submission" date="2019-10" db="EMBL/GenBank/DDBJ databases">
        <title>Cognatihalovulum marinum gen. nov. sp. nov., a new member of the family Rhodobacteraceae isolated from deep seawater of the Northwest Indian Ocean.</title>
        <authorList>
            <person name="Ruan C."/>
            <person name="Wang J."/>
            <person name="Zheng X."/>
            <person name="Song L."/>
            <person name="Zhu Y."/>
            <person name="Huang Y."/>
            <person name="Lu Z."/>
            <person name="Du W."/>
            <person name="Huang L."/>
            <person name="Dai X."/>
        </authorList>
    </citation>
    <scope>NUCLEOTIDE SEQUENCE [LARGE SCALE GENOMIC DNA]</scope>
    <source>
        <strain evidence="3 4">2CG4</strain>
    </source>
</reference>
<comment type="caution">
    <text evidence="3">The sequence shown here is derived from an EMBL/GenBank/DDBJ whole genome shotgun (WGS) entry which is preliminary data.</text>
</comment>
<name>A0A6L5YYT3_9RHOB</name>
<dbReference type="PANTHER" id="PTHR43037:SF1">
    <property type="entry name" value="BLL1128 PROTEIN"/>
    <property type="match status" value="1"/>
</dbReference>
<dbReference type="EMBL" id="WIND01000004">
    <property type="protein sequence ID" value="MSU89447.1"/>
    <property type="molecule type" value="Genomic_DNA"/>
</dbReference>
<dbReference type="SUPFAM" id="SSF53474">
    <property type="entry name" value="alpha/beta-Hydrolases"/>
    <property type="match status" value="1"/>
</dbReference>
<dbReference type="PANTHER" id="PTHR43037">
    <property type="entry name" value="UNNAMED PRODUCT-RELATED"/>
    <property type="match status" value="1"/>
</dbReference>
<organism evidence="3 4">
    <name type="scientific">Halovulum marinum</name>
    <dbReference type="NCBI Taxonomy" id="2662447"/>
    <lineage>
        <taxon>Bacteria</taxon>
        <taxon>Pseudomonadati</taxon>
        <taxon>Pseudomonadota</taxon>
        <taxon>Alphaproteobacteria</taxon>
        <taxon>Rhodobacterales</taxon>
        <taxon>Paracoccaceae</taxon>
        <taxon>Halovulum</taxon>
    </lineage>
</organism>
<evidence type="ECO:0000313" key="3">
    <source>
        <dbReference type="EMBL" id="MSU89447.1"/>
    </source>
</evidence>
<dbReference type="RefSeq" id="WP_154445931.1">
    <property type="nucleotide sequence ID" value="NZ_WIND01000004.1"/>
</dbReference>
<accession>A0A6L5YYT3</accession>
<keyword evidence="4" id="KW-1185">Reference proteome</keyword>
<feature type="chain" id="PRO_5027050615" evidence="2">
    <location>
        <begin position="19"/>
        <end position="262"/>
    </location>
</feature>
<sequence>MRWILALVLVLGAQQAQACGRATDCQTPSGSYRIALPDGAPEGVVLFFHGYRGTAAAAVRPGGLAEGPLAEGLAFVAPQGLGGSWAFGGAPRDGRDEMAFLDEVLADLDARFDLPMDRIMVTGFSIGGTMAWEAACYRGAAFAGFAPIAGAYWRPQPDSCPSPPPVLLHIHGTADRTVPMQGRPIGPNAHQGDVRESIAQWTEQAGCGAPVRRTDAVFSCERWSDCEEGVIQLCLHDGGHSIRAEWLLRGWNELAEIKGWTE</sequence>
<proteinExistence type="predicted"/>
<dbReference type="Proteomes" id="UP000474957">
    <property type="component" value="Unassembled WGS sequence"/>
</dbReference>
<keyword evidence="1 2" id="KW-0732">Signal</keyword>
<protein>
    <submittedName>
        <fullName evidence="3">Polyhydroxybutyrate depolymerase</fullName>
    </submittedName>
</protein>
<gene>
    <name evidence="3" type="ORF">GE300_07435</name>
</gene>
<dbReference type="AlphaFoldDB" id="A0A6L5YYT3"/>